<keyword evidence="5" id="KW-0378">Hydrolase</keyword>
<evidence type="ECO:0000313" key="9">
    <source>
        <dbReference type="EMBL" id="KEY72961.1"/>
    </source>
</evidence>
<feature type="domain" description="Glycoside hydrolase family 3 N-terminal" evidence="8">
    <location>
        <begin position="50"/>
        <end position="391"/>
    </location>
</feature>
<dbReference type="Pfam" id="PF00933">
    <property type="entry name" value="Glyco_hydro_3"/>
    <property type="match status" value="1"/>
</dbReference>
<evidence type="ECO:0000256" key="1">
    <source>
        <dbReference type="ARBA" id="ARBA00000448"/>
    </source>
</evidence>
<keyword evidence="7" id="KW-0326">Glycosidase</keyword>
<dbReference type="InterPro" id="IPR036962">
    <property type="entry name" value="Glyco_hydro_3_N_sf"/>
</dbReference>
<keyword evidence="6" id="KW-0325">Glycoprotein</keyword>
<evidence type="ECO:0000256" key="6">
    <source>
        <dbReference type="ARBA" id="ARBA00023180"/>
    </source>
</evidence>
<dbReference type="InterPro" id="IPR051915">
    <property type="entry name" value="Cellulose_Degrad_GH3"/>
</dbReference>
<keyword evidence="4" id="KW-0732">Signal</keyword>
<gene>
    <name evidence="9" type="ORF">S7711_07925</name>
</gene>
<dbReference type="PANTHER" id="PTHR30620:SF16">
    <property type="entry name" value="LYSOSOMAL BETA GLUCOSIDASE"/>
    <property type="match status" value="1"/>
</dbReference>
<name>A0A084B5Y2_STACB</name>
<comment type="catalytic activity">
    <reaction evidence="1">
        <text>Hydrolysis of terminal, non-reducing beta-D-glucosyl residues with release of beta-D-glucose.</text>
        <dbReference type="EC" id="3.2.1.21"/>
    </reaction>
</comment>
<comment type="similarity">
    <text evidence="2">Belongs to the glycosyl hydrolase 3 family.</text>
</comment>
<protein>
    <recommendedName>
        <fullName evidence="3">beta-glucosidase</fullName>
        <ecNumber evidence="3">3.2.1.21</ecNumber>
    </recommendedName>
</protein>
<dbReference type="InterPro" id="IPR036881">
    <property type="entry name" value="Glyco_hydro_3_C_sf"/>
</dbReference>
<evidence type="ECO:0000256" key="4">
    <source>
        <dbReference type="ARBA" id="ARBA00022729"/>
    </source>
</evidence>
<dbReference type="PRINTS" id="PR00133">
    <property type="entry name" value="GLHYDRLASE3"/>
</dbReference>
<dbReference type="GO" id="GO:0009251">
    <property type="term" value="P:glucan catabolic process"/>
    <property type="evidence" value="ECO:0007669"/>
    <property type="project" value="TreeGrafter"/>
</dbReference>
<dbReference type="Gene3D" id="3.20.20.300">
    <property type="entry name" value="Glycoside hydrolase, family 3, N-terminal domain"/>
    <property type="match status" value="1"/>
</dbReference>
<dbReference type="GO" id="GO:0008422">
    <property type="term" value="F:beta-glucosidase activity"/>
    <property type="evidence" value="ECO:0007669"/>
    <property type="project" value="UniProtKB-EC"/>
</dbReference>
<evidence type="ECO:0000256" key="3">
    <source>
        <dbReference type="ARBA" id="ARBA00012744"/>
    </source>
</evidence>
<evidence type="ECO:0000256" key="2">
    <source>
        <dbReference type="ARBA" id="ARBA00005336"/>
    </source>
</evidence>
<dbReference type="InterPro" id="IPR017853">
    <property type="entry name" value="GH"/>
</dbReference>
<dbReference type="AlphaFoldDB" id="A0A084B5Y2"/>
<dbReference type="SUPFAM" id="SSF52279">
    <property type="entry name" value="Beta-D-glucan exohydrolase, C-terminal domain"/>
    <property type="match status" value="1"/>
</dbReference>
<proteinExistence type="inferred from homology"/>
<evidence type="ECO:0000259" key="8">
    <source>
        <dbReference type="Pfam" id="PF00933"/>
    </source>
</evidence>
<evidence type="ECO:0000256" key="7">
    <source>
        <dbReference type="ARBA" id="ARBA00023295"/>
    </source>
</evidence>
<dbReference type="PANTHER" id="PTHR30620">
    <property type="entry name" value="PERIPLASMIC BETA-GLUCOSIDASE-RELATED"/>
    <property type="match status" value="1"/>
</dbReference>
<keyword evidence="10" id="KW-1185">Reference proteome</keyword>
<dbReference type="SUPFAM" id="SSF51445">
    <property type="entry name" value="(Trans)glycosidases"/>
    <property type="match status" value="1"/>
</dbReference>
<dbReference type="InterPro" id="IPR001764">
    <property type="entry name" value="Glyco_hydro_3_N"/>
</dbReference>
<reference evidence="9 10" key="1">
    <citation type="journal article" date="2014" name="BMC Genomics">
        <title>Comparative genome sequencing reveals chemotype-specific gene clusters in the toxigenic black mold Stachybotrys.</title>
        <authorList>
            <person name="Semeiks J."/>
            <person name="Borek D."/>
            <person name="Otwinowski Z."/>
            <person name="Grishin N.V."/>
        </authorList>
    </citation>
    <scope>NUCLEOTIDE SEQUENCE [LARGE SCALE GENOMIC DNA]</scope>
    <source>
        <strain evidence="10">CBS 109288 / IBT 7711</strain>
    </source>
</reference>
<dbReference type="EMBL" id="KL647970">
    <property type="protein sequence ID" value="KEY72961.1"/>
    <property type="molecule type" value="Genomic_DNA"/>
</dbReference>
<dbReference type="EC" id="3.2.1.21" evidence="3"/>
<evidence type="ECO:0000256" key="5">
    <source>
        <dbReference type="ARBA" id="ARBA00022801"/>
    </source>
</evidence>
<dbReference type="HOGENOM" id="CLU_004542_8_2_1"/>
<evidence type="ECO:0000313" key="10">
    <source>
        <dbReference type="Proteomes" id="UP000028045"/>
    </source>
</evidence>
<organism evidence="9 10">
    <name type="scientific">Stachybotrys chartarum (strain CBS 109288 / IBT 7711)</name>
    <name type="common">Toxic black mold</name>
    <name type="synonym">Stilbospora chartarum</name>
    <dbReference type="NCBI Taxonomy" id="1280523"/>
    <lineage>
        <taxon>Eukaryota</taxon>
        <taxon>Fungi</taxon>
        <taxon>Dikarya</taxon>
        <taxon>Ascomycota</taxon>
        <taxon>Pezizomycotina</taxon>
        <taxon>Sordariomycetes</taxon>
        <taxon>Hypocreomycetidae</taxon>
        <taxon>Hypocreales</taxon>
        <taxon>Stachybotryaceae</taxon>
        <taxon>Stachybotrys</taxon>
    </lineage>
</organism>
<dbReference type="Proteomes" id="UP000028045">
    <property type="component" value="Unassembled WGS sequence"/>
</dbReference>
<dbReference type="Gene3D" id="3.40.50.1700">
    <property type="entry name" value="Glycoside hydrolase family 3 C-terminal domain"/>
    <property type="match status" value="1"/>
</dbReference>
<accession>A0A084B5Y2</accession>
<dbReference type="OrthoDB" id="416222at2759"/>
<sequence>MRSYVLAAVTVAGAATGHVIPRAASNQTYPYQNASLCLEARVDDLMSRMTLEEKAGQMFHARTFIEVGAQEDTLDGDLNPETTEDITEKAITHYVLSGAIDDARETARYLNTIQRVARSTRLGIPLTISVDPQHGVSNQTAVSFVGRAFSRWPDPMGLAALRTPEYTRKYAEVVREEYLAMGIRQGLHPQIDLATQPRWGRLNAVFSESSELTSILGVEWIKGLQGEQLGRTSVIATAKHFPGGGPMEDGNDSHFAWGKNQTYPGDNREEHLKPFKAAIAAGAAQMMPYYSRPIGTDWEEVAFGFNRGVVTDLLKNELGFEGIVVTDWNIVQTRPWGVEDLSEVERTRRVIEAGCDIFGGAEGFPGTIVGLVRNGTISEERINYSVRKLMREKFIMGLFDDPYVDEDAAATTVANAYFTRLGKEFQRRTFTLLTNDGILPLPYSARSARFYVEGIDEDTLTNYSISVVDTPEEADYALLRLRSPFEPTTLTGPLGEINNGTLEYSDEEKARQAHIYNTVPTIVDIKFNRPPAVPEIVDQAAAFLASFASDSDAFLDVIFNIDGWEPEGKLPLEVPRSQAAAEAQFPDVAFDSVDPLFEFGHGLRYSDACHPHQCKRRHL</sequence>